<dbReference type="RefSeq" id="XP_001431138.1">
    <property type="nucleotide sequence ID" value="XM_001431101.1"/>
</dbReference>
<evidence type="ECO:0000313" key="6">
    <source>
        <dbReference type="EMBL" id="CAK63740.1"/>
    </source>
</evidence>
<evidence type="ECO:0000256" key="2">
    <source>
        <dbReference type="ARBA" id="ARBA00022448"/>
    </source>
</evidence>
<keyword evidence="3" id="KW-0812">Transmembrane</keyword>
<name>A0BYX3_PARTE</name>
<dbReference type="KEGG" id="ptm:GSPATT00033593001"/>
<accession>A0BYX3</accession>
<reference evidence="6 7" key="1">
    <citation type="journal article" date="2006" name="Nature">
        <title>Global trends of whole-genome duplications revealed by the ciliate Paramecium tetraurelia.</title>
        <authorList>
            <consortium name="Genoscope"/>
            <person name="Aury J.-M."/>
            <person name="Jaillon O."/>
            <person name="Duret L."/>
            <person name="Noel B."/>
            <person name="Jubin C."/>
            <person name="Porcel B.M."/>
            <person name="Segurens B."/>
            <person name="Daubin V."/>
            <person name="Anthouard V."/>
            <person name="Aiach N."/>
            <person name="Arnaiz O."/>
            <person name="Billaut A."/>
            <person name="Beisson J."/>
            <person name="Blanc I."/>
            <person name="Bouhouche K."/>
            <person name="Camara F."/>
            <person name="Duharcourt S."/>
            <person name="Guigo R."/>
            <person name="Gogendeau D."/>
            <person name="Katinka M."/>
            <person name="Keller A.-M."/>
            <person name="Kissmehl R."/>
            <person name="Klotz C."/>
            <person name="Koll F."/>
            <person name="Le Moue A."/>
            <person name="Lepere C."/>
            <person name="Malinsky S."/>
            <person name="Nowacki M."/>
            <person name="Nowak J.K."/>
            <person name="Plattner H."/>
            <person name="Poulain J."/>
            <person name="Ruiz F."/>
            <person name="Serrano V."/>
            <person name="Zagulski M."/>
            <person name="Dessen P."/>
            <person name="Betermier M."/>
            <person name="Weissenbach J."/>
            <person name="Scarpelli C."/>
            <person name="Schachter V."/>
            <person name="Sperling L."/>
            <person name="Meyer E."/>
            <person name="Cohen J."/>
            <person name="Wincker P."/>
        </authorList>
    </citation>
    <scope>NUCLEOTIDE SEQUENCE [LARGE SCALE GENOMIC DNA]</scope>
    <source>
        <strain evidence="6 7">Stock d4-2</strain>
    </source>
</reference>
<gene>
    <name evidence="6" type="ORF">GSPATT00033593001</name>
</gene>
<dbReference type="HOGENOM" id="CLU_2965798_0_0_1"/>
<evidence type="ECO:0000256" key="3">
    <source>
        <dbReference type="ARBA" id="ARBA00022692"/>
    </source>
</evidence>
<evidence type="ECO:0008006" key="8">
    <source>
        <dbReference type="Google" id="ProtNLM"/>
    </source>
</evidence>
<organism evidence="6 7">
    <name type="scientific">Paramecium tetraurelia</name>
    <dbReference type="NCBI Taxonomy" id="5888"/>
    <lineage>
        <taxon>Eukaryota</taxon>
        <taxon>Sar</taxon>
        <taxon>Alveolata</taxon>
        <taxon>Ciliophora</taxon>
        <taxon>Intramacronucleata</taxon>
        <taxon>Oligohymenophorea</taxon>
        <taxon>Peniculida</taxon>
        <taxon>Parameciidae</taxon>
        <taxon>Paramecium</taxon>
    </lineage>
</organism>
<dbReference type="STRING" id="5888.A0BYX3"/>
<dbReference type="GeneID" id="5016922"/>
<dbReference type="InterPro" id="IPR018108">
    <property type="entry name" value="MCP_transmembrane"/>
</dbReference>
<keyword evidence="5" id="KW-0472">Membrane</keyword>
<evidence type="ECO:0000313" key="7">
    <source>
        <dbReference type="Proteomes" id="UP000000600"/>
    </source>
</evidence>
<dbReference type="Pfam" id="PF00153">
    <property type="entry name" value="Mito_carr"/>
    <property type="match status" value="1"/>
</dbReference>
<dbReference type="PRINTS" id="PR00926">
    <property type="entry name" value="MITOCARRIER"/>
</dbReference>
<sequence>MAHSSTSGSSNFLYDFLGGGVSGAIAKTIAAPIERVKLLLSTDPTRITTPYTSNQIFRL</sequence>
<keyword evidence="2" id="KW-0813">Transport</keyword>
<dbReference type="GO" id="GO:0055085">
    <property type="term" value="P:transmembrane transport"/>
    <property type="evidence" value="ECO:0007669"/>
    <property type="project" value="InterPro"/>
</dbReference>
<keyword evidence="7" id="KW-1185">Reference proteome</keyword>
<dbReference type="InParanoid" id="A0BYX3"/>
<dbReference type="AlphaFoldDB" id="A0BYX3"/>
<evidence type="ECO:0000256" key="5">
    <source>
        <dbReference type="ARBA" id="ARBA00023136"/>
    </source>
</evidence>
<evidence type="ECO:0000256" key="1">
    <source>
        <dbReference type="ARBA" id="ARBA00004141"/>
    </source>
</evidence>
<comment type="subcellular location">
    <subcellularLocation>
        <location evidence="1">Membrane</location>
        <topology evidence="1">Multi-pass membrane protein</topology>
    </subcellularLocation>
</comment>
<dbReference type="Gene3D" id="1.50.40.10">
    <property type="entry name" value="Mitochondrial carrier domain"/>
    <property type="match status" value="1"/>
</dbReference>
<evidence type="ECO:0000256" key="4">
    <source>
        <dbReference type="ARBA" id="ARBA00022737"/>
    </source>
</evidence>
<keyword evidence="4" id="KW-0677">Repeat</keyword>
<dbReference type="OrthoDB" id="270584at2759"/>
<dbReference type="EMBL" id="CT868028">
    <property type="protein sequence ID" value="CAK63740.1"/>
    <property type="molecule type" value="Genomic_DNA"/>
</dbReference>
<dbReference type="Proteomes" id="UP000000600">
    <property type="component" value="Unassembled WGS sequence"/>
</dbReference>
<proteinExistence type="predicted"/>
<protein>
    <recommendedName>
        <fullName evidence="8">ADP/ATP translocase</fullName>
    </recommendedName>
</protein>
<dbReference type="InterPro" id="IPR023395">
    <property type="entry name" value="MCP_dom_sf"/>
</dbReference>
<dbReference type="GO" id="GO:0016020">
    <property type="term" value="C:membrane"/>
    <property type="evidence" value="ECO:0007669"/>
    <property type="project" value="UniProtKB-SubCell"/>
</dbReference>
<dbReference type="SUPFAM" id="SSF103506">
    <property type="entry name" value="Mitochondrial carrier"/>
    <property type="match status" value="1"/>
</dbReference>
<dbReference type="InterPro" id="IPR002067">
    <property type="entry name" value="MCP"/>
</dbReference>